<feature type="region of interest" description="Disordered" evidence="1">
    <location>
        <begin position="1"/>
        <end position="131"/>
    </location>
</feature>
<reference evidence="2 3" key="1">
    <citation type="journal article" date="2023" name="Life. Sci Alliance">
        <title>Evolutionary insights into 3D genome organization and epigenetic landscape of Vigna mungo.</title>
        <authorList>
            <person name="Junaid A."/>
            <person name="Singh B."/>
            <person name="Bhatia S."/>
        </authorList>
    </citation>
    <scope>NUCLEOTIDE SEQUENCE [LARGE SCALE GENOMIC DNA]</scope>
    <source>
        <strain evidence="2">Urdbean</strain>
    </source>
</reference>
<evidence type="ECO:0000313" key="2">
    <source>
        <dbReference type="EMBL" id="WVZ00364.1"/>
    </source>
</evidence>
<dbReference type="AlphaFoldDB" id="A0AAQ3RPW9"/>
<keyword evidence="3" id="KW-1185">Reference proteome</keyword>
<dbReference type="EMBL" id="CP144693">
    <property type="protein sequence ID" value="WVZ00364.1"/>
    <property type="molecule type" value="Genomic_DNA"/>
</dbReference>
<protein>
    <submittedName>
        <fullName evidence="2">Uncharacterized protein</fullName>
    </submittedName>
</protein>
<feature type="compositionally biased region" description="Basic residues" evidence="1">
    <location>
        <begin position="14"/>
        <end position="23"/>
    </location>
</feature>
<evidence type="ECO:0000313" key="3">
    <source>
        <dbReference type="Proteomes" id="UP001374535"/>
    </source>
</evidence>
<organism evidence="2 3">
    <name type="scientific">Vigna mungo</name>
    <name type="common">Black gram</name>
    <name type="synonym">Phaseolus mungo</name>
    <dbReference type="NCBI Taxonomy" id="3915"/>
    <lineage>
        <taxon>Eukaryota</taxon>
        <taxon>Viridiplantae</taxon>
        <taxon>Streptophyta</taxon>
        <taxon>Embryophyta</taxon>
        <taxon>Tracheophyta</taxon>
        <taxon>Spermatophyta</taxon>
        <taxon>Magnoliopsida</taxon>
        <taxon>eudicotyledons</taxon>
        <taxon>Gunneridae</taxon>
        <taxon>Pentapetalae</taxon>
        <taxon>rosids</taxon>
        <taxon>fabids</taxon>
        <taxon>Fabales</taxon>
        <taxon>Fabaceae</taxon>
        <taxon>Papilionoideae</taxon>
        <taxon>50 kb inversion clade</taxon>
        <taxon>NPAAA clade</taxon>
        <taxon>indigoferoid/millettioid clade</taxon>
        <taxon>Phaseoleae</taxon>
        <taxon>Vigna</taxon>
    </lineage>
</organism>
<sequence>MSGKEPSRPDKGKTVKKARKAKYVLRVPSTIPFSNASTRPDVGSSHPPPPSTTTTPSVGPIPSTIGSTPSTIGSTPPTVVPTPSVVGPTPYIHPSSILTPSSIPSPDVHQPSTDNVDPADTNDLDNPAPHD</sequence>
<accession>A0AAQ3RPW9</accession>
<feature type="compositionally biased region" description="Low complexity" evidence="1">
    <location>
        <begin position="52"/>
        <end position="106"/>
    </location>
</feature>
<dbReference type="Proteomes" id="UP001374535">
    <property type="component" value="Chromosome 8"/>
</dbReference>
<proteinExistence type="predicted"/>
<feature type="compositionally biased region" description="Basic and acidic residues" evidence="1">
    <location>
        <begin position="1"/>
        <end position="13"/>
    </location>
</feature>
<evidence type="ECO:0000256" key="1">
    <source>
        <dbReference type="SAM" id="MobiDB-lite"/>
    </source>
</evidence>
<name>A0AAQ3RPW9_VIGMU</name>
<gene>
    <name evidence="2" type="ORF">V8G54_026433</name>
</gene>